<gene>
    <name evidence="2" type="ORF">Ga0074812_101446</name>
</gene>
<dbReference type="RefSeq" id="WP_091270949.1">
    <property type="nucleotide sequence ID" value="NZ_FAOZ01000001.1"/>
</dbReference>
<keyword evidence="3" id="KW-1185">Reference proteome</keyword>
<accession>A0A0S4QFC6</accession>
<evidence type="ECO:0000313" key="2">
    <source>
        <dbReference type="EMBL" id="CUU53945.1"/>
    </source>
</evidence>
<feature type="compositionally biased region" description="Low complexity" evidence="1">
    <location>
        <begin position="88"/>
        <end position="109"/>
    </location>
</feature>
<dbReference type="Proteomes" id="UP000198802">
    <property type="component" value="Unassembled WGS sequence"/>
</dbReference>
<evidence type="ECO:0000313" key="3">
    <source>
        <dbReference type="Proteomes" id="UP000198802"/>
    </source>
</evidence>
<feature type="region of interest" description="Disordered" evidence="1">
    <location>
        <begin position="136"/>
        <end position="170"/>
    </location>
</feature>
<dbReference type="AlphaFoldDB" id="A0A0S4QFC6"/>
<name>A0A0S4QFC6_9ACTN</name>
<proteinExistence type="predicted"/>
<protein>
    <submittedName>
        <fullName evidence="2">Uncharacterized protein</fullName>
    </submittedName>
</protein>
<organism evidence="2 3">
    <name type="scientific">Parafrankia irregularis</name>
    <dbReference type="NCBI Taxonomy" id="795642"/>
    <lineage>
        <taxon>Bacteria</taxon>
        <taxon>Bacillati</taxon>
        <taxon>Actinomycetota</taxon>
        <taxon>Actinomycetes</taxon>
        <taxon>Frankiales</taxon>
        <taxon>Frankiaceae</taxon>
        <taxon>Parafrankia</taxon>
    </lineage>
</organism>
<reference evidence="3" key="1">
    <citation type="submission" date="2015-11" db="EMBL/GenBank/DDBJ databases">
        <authorList>
            <person name="Varghese N."/>
        </authorList>
    </citation>
    <scope>NUCLEOTIDE SEQUENCE [LARGE SCALE GENOMIC DNA]</scope>
    <source>
        <strain evidence="3">DSM 45899</strain>
    </source>
</reference>
<feature type="region of interest" description="Disordered" evidence="1">
    <location>
        <begin position="1"/>
        <end position="109"/>
    </location>
</feature>
<sequence length="667" mass="69309">MPDPANIDPDATKILGPGGPSHPPARPWAHQGSASHRPPRTWGGPPPDQTGRPAGSGGRRPEPRGHAGGPGGSGAPDSSGADGGPGASDGPAGPGEPAGSDGSGSRSLTRRGLLTGAAGLGALAAGGAAAWRLTGGGSDGGQWWPADPDLPTGADGSTPEPTSASKLPPGMLTIFGAPGSFGGLDASSRIGVVEIPGWGFGPGQAAFMSAVAADGTVLISTTPFTDDQSKLTGTGMELGLFEPGTRRFTRMVIPSSTGRQTEPHADPLFSGIGGGDVSDVVVVPAPAGEQGERAVFVSLMPYYFWDVRTYGQLPAFGQLRRGGADGAWGYEPDLSRTGDALAGSTEPWVAATAFPAGANGQPRSARGMTSIARLPRSGHLVVAQYLGTGKGGTDNGALLVLDLDGRVRAFWQYPQVRPLGVELVINPREVAADPTSEPDDERFVLICDVRDTNHRTQPFPIQEFSYQASTGRITPRSTAVRAVQDGSRMETAAFGADGTLYVARTKADGLRADKLAVYPRIGRERGLVSRTPATGNWPVDSWGRDNPADFLVSGTDRGGLVRSLTIDPVTGAVLLGGLDGLVTAVRPAGSGSRMTFRTLDPVDVGLDRLRGPSTRYVGLRRGAVDAQRRTLWLPVNQMVLDGIRWPYPPFKLDQWLLGLNLDFLLEG</sequence>
<dbReference type="EMBL" id="FAOZ01000001">
    <property type="protein sequence ID" value="CUU53945.1"/>
    <property type="molecule type" value="Genomic_DNA"/>
</dbReference>
<dbReference type="SUPFAM" id="SSF63829">
    <property type="entry name" value="Calcium-dependent phosphotriesterase"/>
    <property type="match status" value="1"/>
</dbReference>
<evidence type="ECO:0000256" key="1">
    <source>
        <dbReference type="SAM" id="MobiDB-lite"/>
    </source>
</evidence>